<dbReference type="Proteomes" id="UP000790833">
    <property type="component" value="Unassembled WGS sequence"/>
</dbReference>
<keyword evidence="8" id="KW-0539">Nucleus</keyword>
<dbReference type="Gene3D" id="3.40.50.300">
    <property type="entry name" value="P-loop containing nucleotide triphosphate hydrolases"/>
    <property type="match status" value="1"/>
</dbReference>
<dbReference type="GO" id="GO:0002098">
    <property type="term" value="P:tRNA wobble uridine modification"/>
    <property type="evidence" value="ECO:0007669"/>
    <property type="project" value="InterPro"/>
</dbReference>
<evidence type="ECO:0000256" key="8">
    <source>
        <dbReference type="ARBA" id="ARBA00023242"/>
    </source>
</evidence>
<dbReference type="PANTHER" id="PTHR15641:SF1">
    <property type="entry name" value="ELONGATOR COMPLEX PROTEIN 5"/>
    <property type="match status" value="1"/>
</dbReference>
<gene>
    <name evidence="9" type="ORF">KQ657_000899</name>
</gene>
<evidence type="ECO:0000256" key="1">
    <source>
        <dbReference type="ARBA" id="ARBA00004123"/>
    </source>
</evidence>
<dbReference type="GO" id="GO:0005634">
    <property type="term" value="C:nucleus"/>
    <property type="evidence" value="ECO:0007669"/>
    <property type="project" value="UniProtKB-SubCell"/>
</dbReference>
<dbReference type="EMBL" id="JAHMUF010000013">
    <property type="protein sequence ID" value="KAG7193145.1"/>
    <property type="molecule type" value="Genomic_DNA"/>
</dbReference>
<comment type="subcellular location">
    <subcellularLocation>
        <location evidence="2">Cytoplasm</location>
    </subcellularLocation>
    <subcellularLocation>
        <location evidence="1">Nucleus</location>
    </subcellularLocation>
</comment>
<comment type="caution">
    <text evidence="9">The sequence shown here is derived from an EMBL/GenBank/DDBJ whole genome shotgun (WGS) entry which is preliminary data.</text>
</comment>
<dbReference type="RefSeq" id="XP_043048693.1">
    <property type="nucleotide sequence ID" value="XM_043191721.1"/>
</dbReference>
<dbReference type="OrthoDB" id="166907at2759"/>
<dbReference type="AlphaFoldDB" id="A0A9P7V8S4"/>
<keyword evidence="7" id="KW-0819">tRNA processing</keyword>
<dbReference type="GeneID" id="66114273"/>
<sequence length="293" mass="33044">MTLSNQNADLLLRRLLLLKEPSSFYVVFDSVSQGGHPLLDELVLLCGKAHLTYLSFETINRPKYATEFIPCLGQTPQQIVQNVRKQQTGAIKLLIVVDSLNYIFNSQLPEFIKGLMHPSTVLVGIFHTDVLDSLDPNHKSYPSSHQLLQFMGTTLFTVEPLISDDREETIANETAHMFISSAPELNSSKFRLSVANRRKSGRAVSYDFIMDTKLHSAELVKEAQAPVEEDESLLKDLTTFNLTTSSKEKLAREQVELPFMEAQDSLGSMGGAIVYEFEKDDDYDEEDPYEDPF</sequence>
<keyword evidence="6" id="KW-0963">Cytoplasm</keyword>
<protein>
    <recommendedName>
        <fullName evidence="5">Elongator complex protein 5</fullName>
    </recommendedName>
</protein>
<evidence type="ECO:0000256" key="6">
    <source>
        <dbReference type="ARBA" id="ARBA00022490"/>
    </source>
</evidence>
<evidence type="ECO:0000313" key="9">
    <source>
        <dbReference type="EMBL" id="KAG7193145.1"/>
    </source>
</evidence>
<dbReference type="GO" id="GO:0005829">
    <property type="term" value="C:cytosol"/>
    <property type="evidence" value="ECO:0007669"/>
    <property type="project" value="TreeGrafter"/>
</dbReference>
<dbReference type="GO" id="GO:0033588">
    <property type="term" value="C:elongator holoenzyme complex"/>
    <property type="evidence" value="ECO:0007669"/>
    <property type="project" value="InterPro"/>
</dbReference>
<evidence type="ECO:0000256" key="2">
    <source>
        <dbReference type="ARBA" id="ARBA00004496"/>
    </source>
</evidence>
<dbReference type="InterPro" id="IPR019519">
    <property type="entry name" value="Elp5"/>
</dbReference>
<reference evidence="9" key="1">
    <citation type="submission" date="2021-03" db="EMBL/GenBank/DDBJ databases">
        <authorList>
            <person name="Palmer J.M."/>
        </authorList>
    </citation>
    <scope>NUCLEOTIDE SEQUENCE</scope>
    <source>
        <strain evidence="9">ARV_011</strain>
    </source>
</reference>
<evidence type="ECO:0000256" key="5">
    <source>
        <dbReference type="ARBA" id="ARBA00020264"/>
    </source>
</evidence>
<keyword evidence="10" id="KW-1185">Reference proteome</keyword>
<name>A0A9P7V8S4_9ASCO</name>
<organism evidence="9 10">
    <name type="scientific">Scheffersomyces spartinae</name>
    <dbReference type="NCBI Taxonomy" id="45513"/>
    <lineage>
        <taxon>Eukaryota</taxon>
        <taxon>Fungi</taxon>
        <taxon>Dikarya</taxon>
        <taxon>Ascomycota</taxon>
        <taxon>Saccharomycotina</taxon>
        <taxon>Pichiomycetes</taxon>
        <taxon>Debaryomycetaceae</taxon>
        <taxon>Scheffersomyces</taxon>
    </lineage>
</organism>
<comment type="pathway">
    <text evidence="3">tRNA modification; 5-methoxycarbonylmethyl-2-thiouridine-tRNA biosynthesis.</text>
</comment>
<proteinExistence type="inferred from homology"/>
<evidence type="ECO:0000313" key="10">
    <source>
        <dbReference type="Proteomes" id="UP000790833"/>
    </source>
</evidence>
<accession>A0A9P7V8S4</accession>
<evidence type="ECO:0000256" key="3">
    <source>
        <dbReference type="ARBA" id="ARBA00005043"/>
    </source>
</evidence>
<dbReference type="PANTHER" id="PTHR15641">
    <property type="entry name" value="ELONGATOR COMPLEX PROTEIN 5"/>
    <property type="match status" value="1"/>
</dbReference>
<comment type="similarity">
    <text evidence="4">Belongs to the ELP5 family.</text>
</comment>
<evidence type="ECO:0000256" key="7">
    <source>
        <dbReference type="ARBA" id="ARBA00022694"/>
    </source>
</evidence>
<evidence type="ECO:0000256" key="4">
    <source>
        <dbReference type="ARBA" id="ARBA00009567"/>
    </source>
</evidence>
<dbReference type="CDD" id="cd19496">
    <property type="entry name" value="Elp5"/>
    <property type="match status" value="1"/>
</dbReference>
<dbReference type="InterPro" id="IPR027417">
    <property type="entry name" value="P-loop_NTPase"/>
</dbReference>
<dbReference type="GO" id="GO:0000049">
    <property type="term" value="F:tRNA binding"/>
    <property type="evidence" value="ECO:0007669"/>
    <property type="project" value="TreeGrafter"/>
</dbReference>
<dbReference type="Pfam" id="PF10483">
    <property type="entry name" value="Elong_Iki1"/>
    <property type="match status" value="1"/>
</dbReference>